<dbReference type="InterPro" id="IPR016181">
    <property type="entry name" value="Acyl_CoA_acyltransferase"/>
</dbReference>
<evidence type="ECO:0000313" key="3">
    <source>
        <dbReference type="Proteomes" id="UP000051221"/>
    </source>
</evidence>
<name>A0A0Q2UZB9_VIBFU</name>
<reference evidence="2 3" key="1">
    <citation type="submission" date="2015-08" db="EMBL/GenBank/DDBJ databases">
        <title>Antibacterial properties of a collection of Vibrionaceae strains.</title>
        <authorList>
            <person name="Giubergia S."/>
        </authorList>
    </citation>
    <scope>NUCLEOTIDE SEQUENCE [LARGE SCALE GENOMIC DNA]</scope>
    <source>
        <strain evidence="2 3">S0821</strain>
    </source>
</reference>
<gene>
    <name evidence="2" type="ORF">AMR76_10980</name>
</gene>
<protein>
    <submittedName>
        <fullName evidence="2">GCN5 family acetyltransferase</fullName>
    </submittedName>
</protein>
<evidence type="ECO:0000259" key="1">
    <source>
        <dbReference type="PROSITE" id="PS51186"/>
    </source>
</evidence>
<dbReference type="Gene3D" id="3.40.630.30">
    <property type="match status" value="1"/>
</dbReference>
<dbReference type="InParanoid" id="A0A0Q2UZB9"/>
<dbReference type="EMBL" id="LKHS01000009">
    <property type="protein sequence ID" value="KQH85800.1"/>
    <property type="molecule type" value="Genomic_DNA"/>
</dbReference>
<dbReference type="InterPro" id="IPR000182">
    <property type="entry name" value="GNAT_dom"/>
</dbReference>
<dbReference type="CDD" id="cd04301">
    <property type="entry name" value="NAT_SF"/>
    <property type="match status" value="1"/>
</dbReference>
<dbReference type="Proteomes" id="UP000051221">
    <property type="component" value="Unassembled WGS sequence"/>
</dbReference>
<dbReference type="PROSITE" id="PS51186">
    <property type="entry name" value="GNAT"/>
    <property type="match status" value="1"/>
</dbReference>
<keyword evidence="2" id="KW-0808">Transferase</keyword>
<dbReference type="GO" id="GO:0016747">
    <property type="term" value="F:acyltransferase activity, transferring groups other than amino-acyl groups"/>
    <property type="evidence" value="ECO:0007669"/>
    <property type="project" value="InterPro"/>
</dbReference>
<dbReference type="AlphaFoldDB" id="A0A0Q2UZB9"/>
<dbReference type="SUPFAM" id="SSF55729">
    <property type="entry name" value="Acyl-CoA N-acyltransferases (Nat)"/>
    <property type="match status" value="1"/>
</dbReference>
<accession>A0A0Q2UZB9</accession>
<organism evidence="2 3">
    <name type="scientific">Vibrio furnissii</name>
    <dbReference type="NCBI Taxonomy" id="29494"/>
    <lineage>
        <taxon>Bacteria</taxon>
        <taxon>Pseudomonadati</taxon>
        <taxon>Pseudomonadota</taxon>
        <taxon>Gammaproteobacteria</taxon>
        <taxon>Vibrionales</taxon>
        <taxon>Vibrionaceae</taxon>
        <taxon>Vibrio</taxon>
    </lineage>
</organism>
<dbReference type="RefSeq" id="WP_055466078.1">
    <property type="nucleotide sequence ID" value="NZ_LKHS01000009.1"/>
</dbReference>
<sequence>MHYLRVEPDDIPMSLLLEADPSPQNIATYLQDAWCFAVTHHGAVIGACVVKALDETTAEIFNVSVAAPFQQQGIGSELLRFALHELKNSNVQRFELGTGTFGYQLTYYQRLGFRVDGVLKDHFLKHYPEPIFEQGIQHQDMLRLSLDLN</sequence>
<keyword evidence="3" id="KW-1185">Reference proteome</keyword>
<feature type="domain" description="N-acetyltransferase" evidence="1">
    <location>
        <begin position="1"/>
        <end position="134"/>
    </location>
</feature>
<dbReference type="Pfam" id="PF00583">
    <property type="entry name" value="Acetyltransf_1"/>
    <property type="match status" value="1"/>
</dbReference>
<comment type="caution">
    <text evidence="2">The sequence shown here is derived from an EMBL/GenBank/DDBJ whole genome shotgun (WGS) entry which is preliminary data.</text>
</comment>
<evidence type="ECO:0000313" key="2">
    <source>
        <dbReference type="EMBL" id="KQH85800.1"/>
    </source>
</evidence>
<proteinExistence type="predicted"/>